<protein>
    <submittedName>
        <fullName evidence="1">Uncharacterized protein</fullName>
    </submittedName>
</protein>
<name>Q2SHU3_HAHCH</name>
<sequence length="82" mass="9183">MSSLVKRVSVVLTESEARYAIQALVHYKEMCHLKATNPEATEDDEFFYANDQMGAAMALKSIQKASIEVFGEQILEFGHDSL</sequence>
<dbReference type="EMBL" id="CP000155">
    <property type="protein sequence ID" value="ABC29781.1"/>
    <property type="molecule type" value="Genomic_DNA"/>
</dbReference>
<proteinExistence type="predicted"/>
<organism evidence="1 2">
    <name type="scientific">Hahella chejuensis (strain KCTC 2396)</name>
    <dbReference type="NCBI Taxonomy" id="349521"/>
    <lineage>
        <taxon>Bacteria</taxon>
        <taxon>Pseudomonadati</taxon>
        <taxon>Pseudomonadota</taxon>
        <taxon>Gammaproteobacteria</taxon>
        <taxon>Oceanospirillales</taxon>
        <taxon>Hahellaceae</taxon>
        <taxon>Hahella</taxon>
    </lineage>
</organism>
<evidence type="ECO:0000313" key="1">
    <source>
        <dbReference type="EMBL" id="ABC29781.1"/>
    </source>
</evidence>
<gene>
    <name evidence="1" type="ordered locus">HCH_03013</name>
</gene>
<dbReference type="KEGG" id="hch:HCH_03013"/>
<keyword evidence="2" id="KW-1185">Reference proteome</keyword>
<dbReference type="OrthoDB" id="9153813at2"/>
<dbReference type="HOGENOM" id="CLU_2553523_0_0_6"/>
<dbReference type="RefSeq" id="WP_011396850.1">
    <property type="nucleotide sequence ID" value="NC_007645.1"/>
</dbReference>
<dbReference type="Proteomes" id="UP000000238">
    <property type="component" value="Chromosome"/>
</dbReference>
<reference evidence="1 2" key="1">
    <citation type="journal article" date="2005" name="Nucleic Acids Res.">
        <title>Genomic blueprint of Hahella chejuensis, a marine microbe producing an algicidal agent.</title>
        <authorList>
            <person name="Jeong H."/>
            <person name="Yim J.H."/>
            <person name="Lee C."/>
            <person name="Choi S.-H."/>
            <person name="Park Y.K."/>
            <person name="Yoon S.H."/>
            <person name="Hur C.-G."/>
            <person name="Kang H.-Y."/>
            <person name="Kim D."/>
            <person name="Lee H.H."/>
            <person name="Park K.H."/>
            <person name="Park S.-H."/>
            <person name="Park H.-S."/>
            <person name="Lee H.K."/>
            <person name="Oh T.K."/>
            <person name="Kim J.F."/>
        </authorList>
    </citation>
    <scope>NUCLEOTIDE SEQUENCE [LARGE SCALE GENOMIC DNA]</scope>
    <source>
        <strain evidence="1 2">KCTC 2396</strain>
    </source>
</reference>
<evidence type="ECO:0000313" key="2">
    <source>
        <dbReference type="Proteomes" id="UP000000238"/>
    </source>
</evidence>
<accession>Q2SHU3</accession>
<dbReference type="STRING" id="349521.HCH_03013"/>
<dbReference type="AlphaFoldDB" id="Q2SHU3"/>